<reference evidence="2 3" key="1">
    <citation type="submission" date="2024-01" db="EMBL/GenBank/DDBJ databases">
        <title>The genomes of 5 underutilized Papilionoideae crops provide insights into root nodulation and disease resistanc.</title>
        <authorList>
            <person name="Jiang F."/>
        </authorList>
    </citation>
    <scope>NUCLEOTIDE SEQUENCE [LARGE SCALE GENOMIC DNA]</scope>
    <source>
        <strain evidence="2">JINMINGXINNONG_FW02</strain>
        <tissue evidence="2">Leaves</tissue>
    </source>
</reference>
<protein>
    <submittedName>
        <fullName evidence="2">Uncharacterized protein</fullName>
    </submittedName>
</protein>
<feature type="transmembrane region" description="Helical" evidence="1">
    <location>
        <begin position="19"/>
        <end position="37"/>
    </location>
</feature>
<keyword evidence="1" id="KW-1133">Transmembrane helix</keyword>
<keyword evidence="1" id="KW-0812">Transmembrane</keyword>
<organism evidence="2 3">
    <name type="scientific">Phaseolus coccineus</name>
    <name type="common">Scarlet runner bean</name>
    <name type="synonym">Phaseolus multiflorus</name>
    <dbReference type="NCBI Taxonomy" id="3886"/>
    <lineage>
        <taxon>Eukaryota</taxon>
        <taxon>Viridiplantae</taxon>
        <taxon>Streptophyta</taxon>
        <taxon>Embryophyta</taxon>
        <taxon>Tracheophyta</taxon>
        <taxon>Spermatophyta</taxon>
        <taxon>Magnoliopsida</taxon>
        <taxon>eudicotyledons</taxon>
        <taxon>Gunneridae</taxon>
        <taxon>Pentapetalae</taxon>
        <taxon>rosids</taxon>
        <taxon>fabids</taxon>
        <taxon>Fabales</taxon>
        <taxon>Fabaceae</taxon>
        <taxon>Papilionoideae</taxon>
        <taxon>50 kb inversion clade</taxon>
        <taxon>NPAAA clade</taxon>
        <taxon>indigoferoid/millettioid clade</taxon>
        <taxon>Phaseoleae</taxon>
        <taxon>Phaseolus</taxon>
    </lineage>
</organism>
<sequence length="75" mass="8744">MNESFDQIIRLVDFETLGIFWVFSRYSCLLILPSLCFQKHLRKRRESGSVCEVNSLHLSDEGTWMPYTVAVCVID</sequence>
<evidence type="ECO:0000313" key="3">
    <source>
        <dbReference type="Proteomes" id="UP001374584"/>
    </source>
</evidence>
<name>A0AAN9RJT6_PHACN</name>
<dbReference type="Proteomes" id="UP001374584">
    <property type="component" value="Unassembled WGS sequence"/>
</dbReference>
<evidence type="ECO:0000313" key="2">
    <source>
        <dbReference type="EMBL" id="KAK7374224.1"/>
    </source>
</evidence>
<gene>
    <name evidence="2" type="ORF">VNO80_07651</name>
</gene>
<evidence type="ECO:0000256" key="1">
    <source>
        <dbReference type="SAM" id="Phobius"/>
    </source>
</evidence>
<accession>A0AAN9RJT6</accession>
<dbReference type="AlphaFoldDB" id="A0AAN9RJT6"/>
<keyword evidence="1" id="KW-0472">Membrane</keyword>
<comment type="caution">
    <text evidence="2">The sequence shown here is derived from an EMBL/GenBank/DDBJ whole genome shotgun (WGS) entry which is preliminary data.</text>
</comment>
<dbReference type="EMBL" id="JAYMYR010000003">
    <property type="protein sequence ID" value="KAK7374224.1"/>
    <property type="molecule type" value="Genomic_DNA"/>
</dbReference>
<keyword evidence="3" id="KW-1185">Reference proteome</keyword>
<proteinExistence type="predicted"/>